<evidence type="ECO:0000313" key="2">
    <source>
        <dbReference type="Proteomes" id="UP000076131"/>
    </source>
</evidence>
<comment type="caution">
    <text evidence="1">The sequence shown here is derived from an EMBL/GenBank/DDBJ whole genome shotgun (WGS) entry which is preliminary data.</text>
</comment>
<proteinExistence type="predicted"/>
<dbReference type="AlphaFoldDB" id="A0A154QFP9"/>
<reference evidence="1 2" key="1">
    <citation type="journal article" date="2016" name="MBio">
        <title>Lateral Gene Transfer in a Heavy Metal-Contaminated-Groundwater Microbial Community.</title>
        <authorList>
            <person name="Hemme C.L."/>
            <person name="Green S.J."/>
            <person name="Rishishwar L."/>
            <person name="Prakash O."/>
            <person name="Pettenato A."/>
            <person name="Chakraborty R."/>
            <person name="Deutschbauer A.M."/>
            <person name="Van Nostrand J.D."/>
            <person name="Wu L."/>
            <person name="He Z."/>
            <person name="Jordan I.K."/>
            <person name="Hazen T.C."/>
            <person name="Arkin A.P."/>
            <person name="Kostka J.E."/>
            <person name="Zhou J."/>
        </authorList>
    </citation>
    <scope>NUCLEOTIDE SEQUENCE [LARGE SCALE GENOMIC DNA]</scope>
    <source>
        <strain evidence="1 2">FW104-T7</strain>
    </source>
</reference>
<organism evidence="1 2">
    <name type="scientific">Rhodanobacter thiooxydans</name>
    <dbReference type="NCBI Taxonomy" id="416169"/>
    <lineage>
        <taxon>Bacteria</taxon>
        <taxon>Pseudomonadati</taxon>
        <taxon>Pseudomonadota</taxon>
        <taxon>Gammaproteobacteria</taxon>
        <taxon>Lysobacterales</taxon>
        <taxon>Rhodanobacteraceae</taxon>
        <taxon>Rhodanobacter</taxon>
    </lineage>
</organism>
<dbReference type="Proteomes" id="UP000076131">
    <property type="component" value="Unassembled WGS sequence"/>
</dbReference>
<accession>A0A154QFP9</accession>
<dbReference type="EMBL" id="LVJS01000054">
    <property type="protein sequence ID" value="KZC22746.1"/>
    <property type="molecule type" value="Genomic_DNA"/>
</dbReference>
<keyword evidence="2" id="KW-1185">Reference proteome</keyword>
<gene>
    <name evidence="1" type="ORF">RHOFW104T7_18285</name>
</gene>
<dbReference type="STRING" id="416169.RHOFW104T7_18285"/>
<evidence type="ECO:0000313" key="1">
    <source>
        <dbReference type="EMBL" id="KZC22746.1"/>
    </source>
</evidence>
<sequence>MSKPERSLQLWLPALAHVEPDHPLRPWLPRADRLPDGGVGYLGGLGEHFRGIDALVPAAAITRQFLAGDAGDDSWLSADPAWVQPDMNGVRLLACGRMELGMDEAQALAEPLRPVFDEAGMQLEISTPDHWHLRLSAATPLPEFAAPEQALGEDLAQHLPQGAQGRRWRVLLNDIQVLLHQHPLNAQRQARGQSPVNSLWLWGGGCLPPPVASELAGVVSDDLLLRALAARAGIAQQLRTTEAIATGEAGWLIDLQDLPAHELASRWWPLLQPLLERRAVVLHFASGERWLHKPGHRWRFWRGAGR</sequence>
<dbReference type="eggNOG" id="COG4255">
    <property type="taxonomic scope" value="Bacteria"/>
</dbReference>
<dbReference type="RefSeq" id="WP_008436420.1">
    <property type="nucleotide sequence ID" value="NZ_LVJS01000054.1"/>
</dbReference>
<name>A0A154QFP9_9GAMM</name>
<protein>
    <submittedName>
        <fullName evidence="1">Phosphoglycerate mutase</fullName>
    </submittedName>
</protein>